<keyword evidence="2" id="KW-1185">Reference proteome</keyword>
<sequence length="53" mass="5793">MIRLSKGQVILLHKRLIETTGGSNGIRDDGMLDSASGKIGAEDILQWIISQQK</sequence>
<accession>A0ABR7MSY4</accession>
<gene>
    <name evidence="1" type="ORF">H8700_04245</name>
</gene>
<proteinExistence type="predicted"/>
<organism evidence="1 2">
    <name type="scientific">Jutongia hominis</name>
    <dbReference type="NCBI Taxonomy" id="2763664"/>
    <lineage>
        <taxon>Bacteria</taxon>
        <taxon>Bacillati</taxon>
        <taxon>Bacillota</taxon>
        <taxon>Clostridia</taxon>
        <taxon>Lachnospirales</taxon>
        <taxon>Lachnospiraceae</taxon>
        <taxon>Jutongia</taxon>
    </lineage>
</organism>
<dbReference type="RefSeq" id="WP_249303583.1">
    <property type="nucleotide sequence ID" value="NZ_JACRSW010000014.1"/>
</dbReference>
<dbReference type="Proteomes" id="UP000637513">
    <property type="component" value="Unassembled WGS sequence"/>
</dbReference>
<dbReference type="Gene3D" id="1.20.120.1870">
    <property type="entry name" value="Fic/DOC protein, Fido domain"/>
    <property type="match status" value="1"/>
</dbReference>
<evidence type="ECO:0000313" key="1">
    <source>
        <dbReference type="EMBL" id="MBC8556915.1"/>
    </source>
</evidence>
<dbReference type="EMBL" id="JACRSW010000014">
    <property type="protein sequence ID" value="MBC8556915.1"/>
    <property type="molecule type" value="Genomic_DNA"/>
</dbReference>
<evidence type="ECO:0000313" key="2">
    <source>
        <dbReference type="Proteomes" id="UP000637513"/>
    </source>
</evidence>
<reference evidence="1 2" key="1">
    <citation type="submission" date="2020-08" db="EMBL/GenBank/DDBJ databases">
        <title>Genome public.</title>
        <authorList>
            <person name="Liu C."/>
            <person name="Sun Q."/>
        </authorList>
    </citation>
    <scope>NUCLEOTIDE SEQUENCE [LARGE SCALE GENOMIC DNA]</scope>
    <source>
        <strain evidence="1 2">BX3</strain>
    </source>
</reference>
<comment type="caution">
    <text evidence="1">The sequence shown here is derived from an EMBL/GenBank/DDBJ whole genome shotgun (WGS) entry which is preliminary data.</text>
</comment>
<protein>
    <submittedName>
        <fullName evidence="1">Uncharacterized protein</fullName>
    </submittedName>
</protein>
<name>A0ABR7MSY4_9FIRM</name>
<dbReference type="InterPro" id="IPR053737">
    <property type="entry name" value="Type_II_TA_Toxin"/>
</dbReference>